<feature type="transmembrane region" description="Helical" evidence="1">
    <location>
        <begin position="80"/>
        <end position="99"/>
    </location>
</feature>
<comment type="caution">
    <text evidence="3">The sequence shown here is derived from an EMBL/GenBank/DDBJ whole genome shotgun (WGS) entry which is preliminary data.</text>
</comment>
<keyword evidence="1" id="KW-1133">Transmembrane helix</keyword>
<dbReference type="Pfam" id="PF00892">
    <property type="entry name" value="EamA"/>
    <property type="match status" value="1"/>
</dbReference>
<gene>
    <name evidence="3" type="ORF">S01H4_01598</name>
</gene>
<keyword evidence="1" id="KW-0812">Transmembrane</keyword>
<dbReference type="GO" id="GO:0016020">
    <property type="term" value="C:membrane"/>
    <property type="evidence" value="ECO:0007669"/>
    <property type="project" value="InterPro"/>
</dbReference>
<dbReference type="SUPFAM" id="SSF103481">
    <property type="entry name" value="Multidrug resistance efflux transporter EmrE"/>
    <property type="match status" value="1"/>
</dbReference>
<accession>X0ZKV7</accession>
<proteinExistence type="predicted"/>
<evidence type="ECO:0000259" key="2">
    <source>
        <dbReference type="Pfam" id="PF00892"/>
    </source>
</evidence>
<dbReference type="EMBL" id="BART01000298">
    <property type="protein sequence ID" value="GAG70039.1"/>
    <property type="molecule type" value="Genomic_DNA"/>
</dbReference>
<protein>
    <recommendedName>
        <fullName evidence="2">EamA domain-containing protein</fullName>
    </recommendedName>
</protein>
<sequence>MINLYLLISLMILLKDHYLVIINYFAYISGVVSLFILLAQKSFQLPSLSGCLVLILLGGIGLLAQIALAKAYQLVPASLVSLYTYSQIIFASVFCLLFFKEIPDIS</sequence>
<feature type="transmembrane region" description="Helical" evidence="1">
    <location>
        <begin position="20"/>
        <end position="39"/>
    </location>
</feature>
<organism evidence="3">
    <name type="scientific">marine sediment metagenome</name>
    <dbReference type="NCBI Taxonomy" id="412755"/>
    <lineage>
        <taxon>unclassified sequences</taxon>
        <taxon>metagenomes</taxon>
        <taxon>ecological metagenomes</taxon>
    </lineage>
</organism>
<feature type="transmembrane region" description="Helical" evidence="1">
    <location>
        <begin position="51"/>
        <end position="68"/>
    </location>
</feature>
<evidence type="ECO:0000256" key="1">
    <source>
        <dbReference type="SAM" id="Phobius"/>
    </source>
</evidence>
<dbReference type="InterPro" id="IPR000620">
    <property type="entry name" value="EamA_dom"/>
</dbReference>
<name>X0ZKV7_9ZZZZ</name>
<keyword evidence="1" id="KW-0472">Membrane</keyword>
<feature type="non-terminal residue" evidence="3">
    <location>
        <position position="106"/>
    </location>
</feature>
<reference evidence="3" key="1">
    <citation type="journal article" date="2014" name="Front. Microbiol.">
        <title>High frequency of phylogenetically diverse reductive dehalogenase-homologous genes in deep subseafloor sedimentary metagenomes.</title>
        <authorList>
            <person name="Kawai M."/>
            <person name="Futagami T."/>
            <person name="Toyoda A."/>
            <person name="Takaki Y."/>
            <person name="Nishi S."/>
            <person name="Hori S."/>
            <person name="Arai W."/>
            <person name="Tsubouchi T."/>
            <person name="Morono Y."/>
            <person name="Uchiyama I."/>
            <person name="Ito T."/>
            <person name="Fujiyama A."/>
            <person name="Inagaki F."/>
            <person name="Takami H."/>
        </authorList>
    </citation>
    <scope>NUCLEOTIDE SEQUENCE</scope>
    <source>
        <strain evidence="3">Expedition CK06-06</strain>
    </source>
</reference>
<dbReference type="InterPro" id="IPR037185">
    <property type="entry name" value="EmrE-like"/>
</dbReference>
<feature type="domain" description="EamA" evidence="2">
    <location>
        <begin position="13"/>
        <end position="105"/>
    </location>
</feature>
<dbReference type="AlphaFoldDB" id="X0ZKV7"/>
<evidence type="ECO:0000313" key="3">
    <source>
        <dbReference type="EMBL" id="GAG70039.1"/>
    </source>
</evidence>